<comment type="caution">
    <text evidence="8">The sequence shown here is derived from an EMBL/GenBank/DDBJ whole genome shotgun (WGS) entry which is preliminary data.</text>
</comment>
<dbReference type="InterPro" id="IPR016039">
    <property type="entry name" value="Thiolase-like"/>
</dbReference>
<keyword evidence="3 5" id="KW-0012">Acyltransferase</keyword>
<evidence type="ECO:0000256" key="2">
    <source>
        <dbReference type="ARBA" id="ARBA00022679"/>
    </source>
</evidence>
<dbReference type="GO" id="GO:0016746">
    <property type="term" value="F:acyltransferase activity"/>
    <property type="evidence" value="ECO:0007669"/>
    <property type="project" value="UniProtKB-KW"/>
</dbReference>
<dbReference type="InterPro" id="IPR020613">
    <property type="entry name" value="Thiolase_CS"/>
</dbReference>
<organism evidence="8 9">
    <name type="scientific">Streptococcus raffinosi</name>
    <dbReference type="NCBI Taxonomy" id="3053355"/>
    <lineage>
        <taxon>Bacteria</taxon>
        <taxon>Bacillati</taxon>
        <taxon>Bacillota</taxon>
        <taxon>Bacilli</taxon>
        <taxon>Lactobacillales</taxon>
        <taxon>Streptococcaceae</taxon>
        <taxon>Streptococcus</taxon>
    </lineage>
</organism>
<evidence type="ECO:0000256" key="4">
    <source>
        <dbReference type="ARBA" id="ARBA00030755"/>
    </source>
</evidence>
<dbReference type="PANTHER" id="PTHR18919:SF140">
    <property type="entry name" value="ACETYL-COA C-ACETYLTRANSFERASE (ACETOACETYL-COA THIOLASE) (ACAB-5)"/>
    <property type="match status" value="1"/>
</dbReference>
<dbReference type="InterPro" id="IPR020616">
    <property type="entry name" value="Thiolase_N"/>
</dbReference>
<dbReference type="CDD" id="cd00751">
    <property type="entry name" value="thiolase"/>
    <property type="match status" value="1"/>
</dbReference>
<dbReference type="Pfam" id="PF00108">
    <property type="entry name" value="Thiolase_N"/>
    <property type="match status" value="1"/>
</dbReference>
<sequence length="367" mass="39514">MADVYIQGGLRTPIGLFQKQYASMRPEYLGAGILNALKKRYPECHIDDIICGNAVGTGGNIGRLTGLLSDYSETVPATTIDMQCASASAALGFAFAKIRAGLSENIIAGGIESSSLQPLRTYADKDNRSGSYYVAQFSPDSTDSLAMIRGAERVAQKYQVSQKELYQWTLKSHSKAQKALEVGALSPIILEMPGKKDEGIRPKISEKLLSRIPPILGPGSLTSAANSCLTHDGAAFLLLSHQVGEFKVCDMAQVAGDPRFSPELVYKATLKLLKKVNLSMSDIDAIEWNEAFSVIDCLFQRHFPEAVNRYNLFGGALAYGHPYGCSGAINLLHVMQALRLQKGRYGLCAIAGAGGVGISFLIERVGV</sequence>
<evidence type="ECO:0000259" key="7">
    <source>
        <dbReference type="Pfam" id="PF02803"/>
    </source>
</evidence>
<reference evidence="8 9" key="1">
    <citation type="submission" date="2023-06" db="EMBL/GenBank/DDBJ databases">
        <title>A potential novel species of Streptococcus isolated from human milk sample.</title>
        <authorList>
            <person name="Nguyen H.V."/>
            <person name="Trinh A.T.V."/>
            <person name="Hoang A.T.L."/>
            <person name="Bui L.N.H."/>
            <person name="Tran Q.T.L."/>
            <person name="Trinh T."/>
        </authorList>
    </citation>
    <scope>NUCLEOTIDE SEQUENCE [LARGE SCALE GENOMIC DNA]</scope>
    <source>
        <strain evidence="8 9">VTCC 12812</strain>
    </source>
</reference>
<feature type="domain" description="Thiolase C-terminal" evidence="7">
    <location>
        <begin position="248"/>
        <end position="364"/>
    </location>
</feature>
<dbReference type="PROSITE" id="PS00737">
    <property type="entry name" value="THIOLASE_2"/>
    <property type="match status" value="1"/>
</dbReference>
<keyword evidence="9" id="KW-1185">Reference proteome</keyword>
<accession>A0ABT7LQ49</accession>
<evidence type="ECO:0000313" key="8">
    <source>
        <dbReference type="EMBL" id="MDL5042767.1"/>
    </source>
</evidence>
<dbReference type="SUPFAM" id="SSF53901">
    <property type="entry name" value="Thiolase-like"/>
    <property type="match status" value="2"/>
</dbReference>
<dbReference type="PANTHER" id="PTHR18919">
    <property type="entry name" value="ACETYL-COA C-ACYLTRANSFERASE"/>
    <property type="match status" value="1"/>
</dbReference>
<evidence type="ECO:0000259" key="6">
    <source>
        <dbReference type="Pfam" id="PF00108"/>
    </source>
</evidence>
<evidence type="ECO:0000256" key="5">
    <source>
        <dbReference type="RuleBase" id="RU003557"/>
    </source>
</evidence>
<dbReference type="PIRSF" id="PIRSF000429">
    <property type="entry name" value="Ac-CoA_Ac_transf"/>
    <property type="match status" value="1"/>
</dbReference>
<dbReference type="Pfam" id="PF02803">
    <property type="entry name" value="Thiolase_C"/>
    <property type="match status" value="1"/>
</dbReference>
<proteinExistence type="inferred from homology"/>
<dbReference type="RefSeq" id="WP_285955398.1">
    <property type="nucleotide sequence ID" value="NZ_JASUZV010000001.1"/>
</dbReference>
<comment type="similarity">
    <text evidence="1 5">Belongs to the thiolase-like superfamily. Thiolase family.</text>
</comment>
<dbReference type="Proteomes" id="UP001529255">
    <property type="component" value="Unassembled WGS sequence"/>
</dbReference>
<evidence type="ECO:0000313" key="9">
    <source>
        <dbReference type="Proteomes" id="UP001529255"/>
    </source>
</evidence>
<dbReference type="NCBIfam" id="TIGR01930">
    <property type="entry name" value="AcCoA-C-Actrans"/>
    <property type="match status" value="1"/>
</dbReference>
<evidence type="ECO:0000256" key="3">
    <source>
        <dbReference type="ARBA" id="ARBA00023315"/>
    </source>
</evidence>
<evidence type="ECO:0000256" key="1">
    <source>
        <dbReference type="ARBA" id="ARBA00010982"/>
    </source>
</evidence>
<name>A0ABT7LQ49_9STRE</name>
<protein>
    <recommendedName>
        <fullName evidence="4">Acetoacetyl-CoA thiolase</fullName>
    </recommendedName>
</protein>
<dbReference type="InterPro" id="IPR020617">
    <property type="entry name" value="Thiolase_C"/>
</dbReference>
<gene>
    <name evidence="8" type="ORF">QRD39_01415</name>
</gene>
<dbReference type="InterPro" id="IPR002155">
    <property type="entry name" value="Thiolase"/>
</dbReference>
<dbReference type="Gene3D" id="3.40.47.10">
    <property type="match status" value="1"/>
</dbReference>
<feature type="domain" description="Thiolase N-terminal" evidence="6">
    <location>
        <begin position="4"/>
        <end position="240"/>
    </location>
</feature>
<dbReference type="EMBL" id="JASUZV010000001">
    <property type="protein sequence ID" value="MDL5042767.1"/>
    <property type="molecule type" value="Genomic_DNA"/>
</dbReference>
<keyword evidence="2 5" id="KW-0808">Transferase</keyword>